<feature type="compositionally biased region" description="Acidic residues" evidence="1">
    <location>
        <begin position="409"/>
        <end position="418"/>
    </location>
</feature>
<dbReference type="PANTHER" id="PTHR35391:SF7">
    <property type="entry name" value="C2H2-TYPE DOMAIN-CONTAINING PROTEIN"/>
    <property type="match status" value="1"/>
</dbReference>
<evidence type="ECO:0000259" key="2">
    <source>
        <dbReference type="Pfam" id="PF26082"/>
    </source>
</evidence>
<dbReference type="RefSeq" id="XP_070896881.1">
    <property type="nucleotide sequence ID" value="XM_071046187.1"/>
</dbReference>
<organism evidence="3 4">
    <name type="scientific">Aspergillus pseudodeflectus</name>
    <dbReference type="NCBI Taxonomy" id="176178"/>
    <lineage>
        <taxon>Eukaryota</taxon>
        <taxon>Fungi</taxon>
        <taxon>Dikarya</taxon>
        <taxon>Ascomycota</taxon>
        <taxon>Pezizomycotina</taxon>
        <taxon>Eurotiomycetes</taxon>
        <taxon>Eurotiomycetidae</taxon>
        <taxon>Eurotiales</taxon>
        <taxon>Aspergillaceae</taxon>
        <taxon>Aspergillus</taxon>
        <taxon>Aspergillus subgen. Nidulantes</taxon>
    </lineage>
</organism>
<proteinExistence type="predicted"/>
<dbReference type="PANTHER" id="PTHR35391">
    <property type="entry name" value="C2H2-TYPE DOMAIN-CONTAINING PROTEIN-RELATED"/>
    <property type="match status" value="1"/>
</dbReference>
<feature type="region of interest" description="Disordered" evidence="1">
    <location>
        <begin position="388"/>
        <end position="433"/>
    </location>
</feature>
<dbReference type="Proteomes" id="UP001610444">
    <property type="component" value="Unassembled WGS sequence"/>
</dbReference>
<reference evidence="3 4" key="1">
    <citation type="submission" date="2024-07" db="EMBL/GenBank/DDBJ databases">
        <title>Section-level genome sequencing and comparative genomics of Aspergillus sections Usti and Cavernicolus.</title>
        <authorList>
            <consortium name="Lawrence Berkeley National Laboratory"/>
            <person name="Nybo J.L."/>
            <person name="Vesth T.C."/>
            <person name="Theobald S."/>
            <person name="Frisvad J.C."/>
            <person name="Larsen T.O."/>
            <person name="Kjaerboelling I."/>
            <person name="Rothschild-Mancinelli K."/>
            <person name="Lyhne E.K."/>
            <person name="Kogle M.E."/>
            <person name="Barry K."/>
            <person name="Clum A."/>
            <person name="Na H."/>
            <person name="Ledsgaard L."/>
            <person name="Lin J."/>
            <person name="Lipzen A."/>
            <person name="Kuo A."/>
            <person name="Riley R."/>
            <person name="Mondo S."/>
            <person name="LaButti K."/>
            <person name="Haridas S."/>
            <person name="Pangalinan J."/>
            <person name="Salamov A.A."/>
            <person name="Simmons B.A."/>
            <person name="Magnuson J.K."/>
            <person name="Chen J."/>
            <person name="Drula E."/>
            <person name="Henrissat B."/>
            <person name="Wiebenga A."/>
            <person name="Lubbers R.J."/>
            <person name="Gomes A.C."/>
            <person name="Macurrencykelacurrency M.R."/>
            <person name="Stajich J."/>
            <person name="Grigoriev I.V."/>
            <person name="Mortensen U.H."/>
            <person name="De vries R.P."/>
            <person name="Baker S.E."/>
            <person name="Andersen M.R."/>
        </authorList>
    </citation>
    <scope>NUCLEOTIDE SEQUENCE [LARGE SCALE GENOMIC DNA]</scope>
    <source>
        <strain evidence="3 4">CBS 756.74</strain>
    </source>
</reference>
<evidence type="ECO:0000256" key="1">
    <source>
        <dbReference type="SAM" id="MobiDB-lite"/>
    </source>
</evidence>
<feature type="domain" description="Oxidoreductase acuF-like C2H2 type zinc-finger" evidence="2">
    <location>
        <begin position="282"/>
        <end position="309"/>
    </location>
</feature>
<gene>
    <name evidence="3" type="ORF">BJX68DRAFT_268816</name>
</gene>
<evidence type="ECO:0000313" key="3">
    <source>
        <dbReference type="EMBL" id="KAL2845951.1"/>
    </source>
</evidence>
<accession>A0ABR4K1K4</accession>
<dbReference type="EMBL" id="JBFXLR010000034">
    <property type="protein sequence ID" value="KAL2845951.1"/>
    <property type="molecule type" value="Genomic_DNA"/>
</dbReference>
<evidence type="ECO:0000313" key="4">
    <source>
        <dbReference type="Proteomes" id="UP001610444"/>
    </source>
</evidence>
<sequence>MEESISSLFVACYTRLNQLLKSDAIALYKMEVPLGLWEEEVARLRIWASNIGAHQRGQSSLDYRLRDASHVKIQVIELLCHLNELLDDLEEVLEIHNHGEDVGDLDDPPDATAQTDDVLDDTDFQSLTDLQQLHRCIAEDVKCLYQMSMVIRRPAEHDRIFKAKEEDAAPYQFFDCQHVSSKFPAAASNLTSRLGNAISKRRAIIKYRERHRQKLAGGLESGLQDGQSIALSDTVATEFGVGAGALGDTTDIGSVTSYAPTLFESASAVAIPPLPVEAANNSPFECPYCYCIISVDRTRYWARHVFHDLLPYICLFPTCHTPDRLYASRREWFSHLRSSHGLGVDALSSYTCVLCQKQLGHTEIERHLARHLEELALFALPHYDVEEAEEDKNNRNASDDPGQQQSDEVASDDNDETPVETLEGSNSGRQNEYFLPGDGISRQVILVEAWRYLGVDALVRPGNHNGRQGFFIRAHRSLTSEMVAELKRDSARWEAELRSRAGQGYQRGS</sequence>
<comment type="caution">
    <text evidence="3">The sequence shown here is derived from an EMBL/GenBank/DDBJ whole genome shotgun (WGS) entry which is preliminary data.</text>
</comment>
<keyword evidence="4" id="KW-1185">Reference proteome</keyword>
<dbReference type="Pfam" id="PF26082">
    <property type="entry name" value="zf-C2H2_AcuF"/>
    <property type="match status" value="1"/>
</dbReference>
<dbReference type="GeneID" id="98161351"/>
<name>A0ABR4K1K4_9EURO</name>
<dbReference type="InterPro" id="IPR058925">
    <property type="entry name" value="zf-C2H2_AcuF"/>
</dbReference>
<protein>
    <recommendedName>
        <fullName evidence="2">Oxidoreductase acuF-like C2H2 type zinc-finger domain-containing protein</fullName>
    </recommendedName>
</protein>